<dbReference type="InterPro" id="IPR036097">
    <property type="entry name" value="HisK_dim/P_sf"/>
</dbReference>
<reference evidence="6 7" key="1">
    <citation type="submission" date="2019-12" db="EMBL/GenBank/DDBJ databases">
        <authorList>
            <person name="Lee S.D."/>
        </authorList>
    </citation>
    <scope>NUCLEOTIDE SEQUENCE [LARGE SCALE GENOMIC DNA]</scope>
    <source>
        <strain evidence="6 7">GH1-50</strain>
    </source>
</reference>
<comment type="catalytic activity">
    <reaction evidence="1">
        <text>ATP + protein L-histidine = ADP + protein N-phospho-L-histidine.</text>
        <dbReference type="EC" id="2.7.13.3"/>
    </reaction>
</comment>
<evidence type="ECO:0000313" key="6">
    <source>
        <dbReference type="EMBL" id="MXQ06719.1"/>
    </source>
</evidence>
<dbReference type="SUPFAM" id="SSF47384">
    <property type="entry name" value="Homodimeric domain of signal transducing histidine kinase"/>
    <property type="match status" value="1"/>
</dbReference>
<sequence length="241" mass="26772">MHALDIRVTPDGDEIDDIVYRISHDLRASVRALRELPVWLSEDLSEQGIRLEGEPKDTLNLMQSHAIRLDNMLDGLLAYSRVGRLQDMVKANPQTIFNSVLAELSPGDAPRFFAQFNPVALRIGSSDVARIFQILLSNALRHAGETPKIEITSCKSGDVWELLVSDDGPGIPDADKERVFRPMVKLVSRDEDDGGGMGLAILRKIVENYGGSVHVEDRLRRGGVTFRLRLPVLDYSGVDMV</sequence>
<dbReference type="PROSITE" id="PS50109">
    <property type="entry name" value="HIS_KIN"/>
    <property type="match status" value="1"/>
</dbReference>
<protein>
    <recommendedName>
        <fullName evidence="2">histidine kinase</fullName>
        <ecNumber evidence="2">2.7.13.3</ecNumber>
    </recommendedName>
</protein>
<dbReference type="EC" id="2.7.13.3" evidence="2"/>
<dbReference type="GO" id="GO:0000155">
    <property type="term" value="F:phosphorelay sensor kinase activity"/>
    <property type="evidence" value="ECO:0007669"/>
    <property type="project" value="InterPro"/>
</dbReference>
<dbReference type="GO" id="GO:0007234">
    <property type="term" value="P:osmosensory signaling via phosphorelay pathway"/>
    <property type="evidence" value="ECO:0007669"/>
    <property type="project" value="TreeGrafter"/>
</dbReference>
<dbReference type="CDD" id="cd00075">
    <property type="entry name" value="HATPase"/>
    <property type="match status" value="1"/>
</dbReference>
<keyword evidence="3" id="KW-0808">Transferase</keyword>
<reference evidence="6 7" key="2">
    <citation type="submission" date="2020-03" db="EMBL/GenBank/DDBJ databases">
        <title>Kangsaoukella pontilimi gen. nov., sp. nov., a new member of the family Rhodobacteraceae isolated from a tidal mudflat.</title>
        <authorList>
            <person name="Kim I.S."/>
        </authorList>
    </citation>
    <scope>NUCLEOTIDE SEQUENCE [LARGE SCALE GENOMIC DNA]</scope>
    <source>
        <strain evidence="6 7">GH1-50</strain>
    </source>
</reference>
<accession>A0A7C9NCI9</accession>
<dbReference type="InterPro" id="IPR005467">
    <property type="entry name" value="His_kinase_dom"/>
</dbReference>
<dbReference type="GO" id="GO:0000156">
    <property type="term" value="F:phosphorelay response regulator activity"/>
    <property type="evidence" value="ECO:0007669"/>
    <property type="project" value="TreeGrafter"/>
</dbReference>
<name>A0A7C9NCI9_9RHOB</name>
<dbReference type="SMART" id="SM00387">
    <property type="entry name" value="HATPase_c"/>
    <property type="match status" value="1"/>
</dbReference>
<dbReference type="AlphaFoldDB" id="A0A7C9NCI9"/>
<dbReference type="PANTHER" id="PTHR42878">
    <property type="entry name" value="TWO-COMPONENT HISTIDINE KINASE"/>
    <property type="match status" value="1"/>
</dbReference>
<dbReference type="InterPro" id="IPR003594">
    <property type="entry name" value="HATPase_dom"/>
</dbReference>
<dbReference type="Pfam" id="PF02518">
    <property type="entry name" value="HATPase_c"/>
    <property type="match status" value="1"/>
</dbReference>
<evidence type="ECO:0000256" key="1">
    <source>
        <dbReference type="ARBA" id="ARBA00000085"/>
    </source>
</evidence>
<feature type="domain" description="Histidine kinase" evidence="5">
    <location>
        <begin position="21"/>
        <end position="234"/>
    </location>
</feature>
<dbReference type="GO" id="GO:0030295">
    <property type="term" value="F:protein kinase activator activity"/>
    <property type="evidence" value="ECO:0007669"/>
    <property type="project" value="TreeGrafter"/>
</dbReference>
<evidence type="ECO:0000256" key="2">
    <source>
        <dbReference type="ARBA" id="ARBA00012438"/>
    </source>
</evidence>
<dbReference type="PANTHER" id="PTHR42878:SF15">
    <property type="entry name" value="BACTERIOPHYTOCHROME"/>
    <property type="match status" value="1"/>
</dbReference>
<keyword evidence="7" id="KW-1185">Reference proteome</keyword>
<dbReference type="EMBL" id="WUPT01000001">
    <property type="protein sequence ID" value="MXQ06719.1"/>
    <property type="molecule type" value="Genomic_DNA"/>
</dbReference>
<dbReference type="RefSeq" id="WP_160762642.1">
    <property type="nucleotide sequence ID" value="NZ_WUPT01000001.1"/>
</dbReference>
<organism evidence="6 7">
    <name type="scientific">Kangsaoukella pontilimi</name>
    <dbReference type="NCBI Taxonomy" id="2691042"/>
    <lineage>
        <taxon>Bacteria</taxon>
        <taxon>Pseudomonadati</taxon>
        <taxon>Pseudomonadota</taxon>
        <taxon>Alphaproteobacteria</taxon>
        <taxon>Rhodobacterales</taxon>
        <taxon>Paracoccaceae</taxon>
        <taxon>Kangsaoukella</taxon>
    </lineage>
</organism>
<dbReference type="InterPro" id="IPR050351">
    <property type="entry name" value="BphY/WalK/GraS-like"/>
</dbReference>
<evidence type="ECO:0000256" key="4">
    <source>
        <dbReference type="ARBA" id="ARBA00022777"/>
    </source>
</evidence>
<dbReference type="SUPFAM" id="SSF55874">
    <property type="entry name" value="ATPase domain of HSP90 chaperone/DNA topoisomerase II/histidine kinase"/>
    <property type="match status" value="1"/>
</dbReference>
<dbReference type="InterPro" id="IPR036890">
    <property type="entry name" value="HATPase_C_sf"/>
</dbReference>
<keyword evidence="4" id="KW-0418">Kinase</keyword>
<evidence type="ECO:0000259" key="5">
    <source>
        <dbReference type="PROSITE" id="PS50109"/>
    </source>
</evidence>
<dbReference type="Proteomes" id="UP000480350">
    <property type="component" value="Unassembled WGS sequence"/>
</dbReference>
<evidence type="ECO:0000256" key="3">
    <source>
        <dbReference type="ARBA" id="ARBA00022679"/>
    </source>
</evidence>
<evidence type="ECO:0000313" key="7">
    <source>
        <dbReference type="Proteomes" id="UP000480350"/>
    </source>
</evidence>
<comment type="caution">
    <text evidence="6">The sequence shown here is derived from an EMBL/GenBank/DDBJ whole genome shotgun (WGS) entry which is preliminary data.</text>
</comment>
<dbReference type="Gene3D" id="3.30.565.10">
    <property type="entry name" value="Histidine kinase-like ATPase, C-terminal domain"/>
    <property type="match status" value="1"/>
</dbReference>
<dbReference type="InterPro" id="IPR004358">
    <property type="entry name" value="Sig_transdc_His_kin-like_C"/>
</dbReference>
<proteinExistence type="predicted"/>
<gene>
    <name evidence="6" type="ORF">GQ651_02555</name>
</gene>
<dbReference type="PRINTS" id="PR00344">
    <property type="entry name" value="BCTRLSENSOR"/>
</dbReference>